<dbReference type="InterPro" id="IPR044862">
    <property type="entry name" value="Pro_4_hyd_alph_FE2OG_OXY"/>
</dbReference>
<name>A0A1I5IE80_9ACTN</name>
<comment type="cofactor">
    <cofactor evidence="1">
        <name>L-ascorbate</name>
        <dbReference type="ChEBI" id="CHEBI:38290"/>
    </cofactor>
</comment>
<accession>A0A1I5IE80</accession>
<dbReference type="Gene3D" id="2.60.120.620">
    <property type="entry name" value="q2cbj1_9rhob like domain"/>
    <property type="match status" value="1"/>
</dbReference>
<gene>
    <name evidence="8" type="ORF">SAMN04489713_107280</name>
</gene>
<dbReference type="STRING" id="1993.SAMN04489713_107280"/>
<dbReference type="AlphaFoldDB" id="A0A1I5IE80"/>
<feature type="domain" description="Fe2OG dioxygenase" evidence="7">
    <location>
        <begin position="88"/>
        <end position="176"/>
    </location>
</feature>
<evidence type="ECO:0000313" key="8">
    <source>
        <dbReference type="EMBL" id="SFO58679.1"/>
    </source>
</evidence>
<dbReference type="Pfam" id="PF13640">
    <property type="entry name" value="2OG-FeII_Oxy_3"/>
    <property type="match status" value="1"/>
</dbReference>
<evidence type="ECO:0000313" key="9">
    <source>
        <dbReference type="Proteomes" id="UP000183413"/>
    </source>
</evidence>
<evidence type="ECO:0000256" key="2">
    <source>
        <dbReference type="ARBA" id="ARBA00022723"/>
    </source>
</evidence>
<keyword evidence="5" id="KW-0560">Oxidoreductase</keyword>
<dbReference type="EMBL" id="FOVH01000007">
    <property type="protein sequence ID" value="SFO58679.1"/>
    <property type="molecule type" value="Genomic_DNA"/>
</dbReference>
<keyword evidence="3" id="KW-0847">Vitamin C</keyword>
<reference evidence="8 9" key="1">
    <citation type="submission" date="2016-10" db="EMBL/GenBank/DDBJ databases">
        <authorList>
            <person name="de Groot N.N."/>
        </authorList>
    </citation>
    <scope>NUCLEOTIDE SEQUENCE [LARGE SCALE GENOMIC DNA]</scope>
    <source>
        <strain evidence="8 9">DSM 43067</strain>
    </source>
</reference>
<evidence type="ECO:0000256" key="3">
    <source>
        <dbReference type="ARBA" id="ARBA00022896"/>
    </source>
</evidence>
<dbReference type="Proteomes" id="UP000183413">
    <property type="component" value="Unassembled WGS sequence"/>
</dbReference>
<dbReference type="SMART" id="SM00702">
    <property type="entry name" value="P4Hc"/>
    <property type="match status" value="1"/>
</dbReference>
<evidence type="ECO:0000256" key="5">
    <source>
        <dbReference type="ARBA" id="ARBA00023002"/>
    </source>
</evidence>
<dbReference type="GO" id="GO:0016705">
    <property type="term" value="F:oxidoreductase activity, acting on paired donors, with incorporation or reduction of molecular oxygen"/>
    <property type="evidence" value="ECO:0007669"/>
    <property type="project" value="InterPro"/>
</dbReference>
<keyword evidence="2" id="KW-0479">Metal-binding</keyword>
<keyword evidence="9" id="KW-1185">Reference proteome</keyword>
<dbReference type="GO" id="GO:0005506">
    <property type="term" value="F:iron ion binding"/>
    <property type="evidence" value="ECO:0007669"/>
    <property type="project" value="InterPro"/>
</dbReference>
<keyword evidence="6" id="KW-0408">Iron</keyword>
<evidence type="ECO:0000256" key="1">
    <source>
        <dbReference type="ARBA" id="ARBA00001961"/>
    </source>
</evidence>
<dbReference type="GO" id="GO:0051213">
    <property type="term" value="F:dioxygenase activity"/>
    <property type="evidence" value="ECO:0007669"/>
    <property type="project" value="UniProtKB-KW"/>
</dbReference>
<dbReference type="eggNOG" id="COG3751">
    <property type="taxonomic scope" value="Bacteria"/>
</dbReference>
<proteinExistence type="predicted"/>
<dbReference type="InParanoid" id="A0A1I5IE80"/>
<keyword evidence="4" id="KW-0223">Dioxygenase</keyword>
<sequence>MQNVSQSARSFPMYVQRELMTREECRELLYTADAFDLWVDYEVPEDAVGHVVRQSIFDLRTHFDDLHERTLRFLADVNDECWGLALDGWHQPLRVARYLPGYRHDWHTDYTDADASKLAFSMPLNDGYQGGELQILEAEPIDQKIGQAVVFPAFQGHRVTHVTAGARYTLLGWLTGPRFV</sequence>
<dbReference type="GO" id="GO:0031418">
    <property type="term" value="F:L-ascorbic acid binding"/>
    <property type="evidence" value="ECO:0007669"/>
    <property type="project" value="UniProtKB-KW"/>
</dbReference>
<dbReference type="InterPro" id="IPR006620">
    <property type="entry name" value="Pro_4_hyd_alph"/>
</dbReference>
<dbReference type="PROSITE" id="PS51471">
    <property type="entry name" value="FE2OG_OXY"/>
    <property type="match status" value="1"/>
</dbReference>
<organism evidence="8 9">
    <name type="scientific">Actinomadura madurae</name>
    <dbReference type="NCBI Taxonomy" id="1993"/>
    <lineage>
        <taxon>Bacteria</taxon>
        <taxon>Bacillati</taxon>
        <taxon>Actinomycetota</taxon>
        <taxon>Actinomycetes</taxon>
        <taxon>Streptosporangiales</taxon>
        <taxon>Thermomonosporaceae</taxon>
        <taxon>Actinomadura</taxon>
    </lineage>
</organism>
<evidence type="ECO:0000259" key="7">
    <source>
        <dbReference type="PROSITE" id="PS51471"/>
    </source>
</evidence>
<evidence type="ECO:0000256" key="6">
    <source>
        <dbReference type="ARBA" id="ARBA00023004"/>
    </source>
</evidence>
<dbReference type="InterPro" id="IPR005123">
    <property type="entry name" value="Oxoglu/Fe-dep_dioxygenase_dom"/>
</dbReference>
<evidence type="ECO:0000256" key="4">
    <source>
        <dbReference type="ARBA" id="ARBA00022964"/>
    </source>
</evidence>
<protein>
    <submittedName>
        <fullName evidence="8">2OG-Fe(II) oxygenase superfamily protein</fullName>
    </submittedName>
</protein>